<evidence type="ECO:0000313" key="4">
    <source>
        <dbReference type="Proteomes" id="UP001194696"/>
    </source>
</evidence>
<evidence type="ECO:0000256" key="1">
    <source>
        <dbReference type="ARBA" id="ARBA00005647"/>
    </source>
</evidence>
<evidence type="ECO:0000259" key="2">
    <source>
        <dbReference type="Pfam" id="PF01246"/>
    </source>
</evidence>
<dbReference type="PROSITE" id="PS01073">
    <property type="entry name" value="RIBOSOMAL_L24E"/>
    <property type="match status" value="1"/>
</dbReference>
<dbReference type="Gene3D" id="2.30.170.20">
    <property type="entry name" value="Ribosomal protein L24e"/>
    <property type="match status" value="1"/>
</dbReference>
<dbReference type="Pfam" id="PF01246">
    <property type="entry name" value="Ribosomal_L24e"/>
    <property type="match status" value="1"/>
</dbReference>
<dbReference type="SUPFAM" id="SSF57716">
    <property type="entry name" value="Glucocorticoid receptor-like (DNA-binding domain)"/>
    <property type="match status" value="1"/>
</dbReference>
<gene>
    <name evidence="3" type="ORF">BGZ96_008061</name>
</gene>
<evidence type="ECO:0000313" key="3">
    <source>
        <dbReference type="EMBL" id="KAG0288117.1"/>
    </source>
</evidence>
<dbReference type="InterPro" id="IPR000988">
    <property type="entry name" value="Ribosomal_eL24-rel_N"/>
</dbReference>
<comment type="caution">
    <text evidence="3">The sequence shown here is derived from an EMBL/GenBank/DDBJ whole genome shotgun (WGS) entry which is preliminary data.</text>
</comment>
<comment type="similarity">
    <text evidence="1">Belongs to the eukaryotic ribosomal protein eL24 family.</text>
</comment>
<keyword evidence="4" id="KW-1185">Reference proteome</keyword>
<feature type="domain" description="Large ribosomal subunit protein eL24-related N-terminal" evidence="2">
    <location>
        <begin position="26"/>
        <end position="53"/>
    </location>
</feature>
<proteinExistence type="inferred from homology"/>
<dbReference type="Proteomes" id="UP001194696">
    <property type="component" value="Unassembled WGS sequence"/>
</dbReference>
<protein>
    <recommendedName>
        <fullName evidence="2">Large ribosomal subunit protein eL24-related N-terminal domain-containing protein</fullName>
    </recommendedName>
</protein>
<name>A0ABQ7K1E1_9FUNG</name>
<sequence>MACQTNHPSIDQPITPIDSTERNIPIEICAFSGAKIYPGKGKIYVRVDNRVHFILSAGVSATTSAGDIDVPFQQGDVDSSSRQRLWLFQQSSSGC</sequence>
<reference evidence="3 4" key="1">
    <citation type="journal article" date="2020" name="Fungal Divers.">
        <title>Resolving the Mortierellaceae phylogeny through synthesis of multi-gene phylogenetics and phylogenomics.</title>
        <authorList>
            <person name="Vandepol N."/>
            <person name="Liber J."/>
            <person name="Desiro A."/>
            <person name="Na H."/>
            <person name="Kennedy M."/>
            <person name="Barry K."/>
            <person name="Grigoriev I.V."/>
            <person name="Miller A.N."/>
            <person name="O'Donnell K."/>
            <person name="Stajich J.E."/>
            <person name="Bonito G."/>
        </authorList>
    </citation>
    <scope>NUCLEOTIDE SEQUENCE [LARGE SCALE GENOMIC DNA]</scope>
    <source>
        <strain evidence="3 4">AD045</strain>
    </source>
</reference>
<dbReference type="EMBL" id="JAAAIM010000433">
    <property type="protein sequence ID" value="KAG0288117.1"/>
    <property type="molecule type" value="Genomic_DNA"/>
</dbReference>
<dbReference type="InterPro" id="IPR038630">
    <property type="entry name" value="L24e/L24_sf"/>
</dbReference>
<dbReference type="InterPro" id="IPR023442">
    <property type="entry name" value="Ribosomal_eL24_CS"/>
</dbReference>
<organism evidence="3 4">
    <name type="scientific">Linnemannia gamsii</name>
    <dbReference type="NCBI Taxonomy" id="64522"/>
    <lineage>
        <taxon>Eukaryota</taxon>
        <taxon>Fungi</taxon>
        <taxon>Fungi incertae sedis</taxon>
        <taxon>Mucoromycota</taxon>
        <taxon>Mortierellomycotina</taxon>
        <taxon>Mortierellomycetes</taxon>
        <taxon>Mortierellales</taxon>
        <taxon>Mortierellaceae</taxon>
        <taxon>Linnemannia</taxon>
    </lineage>
</organism>
<accession>A0ABQ7K1E1</accession>